<organism evidence="1 2">
    <name type="scientific">Tuber aestivum</name>
    <name type="common">summer truffle</name>
    <dbReference type="NCBI Taxonomy" id="59557"/>
    <lineage>
        <taxon>Eukaryota</taxon>
        <taxon>Fungi</taxon>
        <taxon>Dikarya</taxon>
        <taxon>Ascomycota</taxon>
        <taxon>Pezizomycotina</taxon>
        <taxon>Pezizomycetes</taxon>
        <taxon>Pezizales</taxon>
        <taxon>Tuberaceae</taxon>
        <taxon>Tuber</taxon>
    </lineage>
</organism>
<proteinExistence type="predicted"/>
<dbReference type="AlphaFoldDB" id="A0A292PHD3"/>
<dbReference type="SUPFAM" id="SSF56672">
    <property type="entry name" value="DNA/RNA polymerases"/>
    <property type="match status" value="1"/>
</dbReference>
<gene>
    <name evidence="1" type="ORF">GSTUAT00009251001</name>
</gene>
<name>A0A292PHD3_9PEZI</name>
<accession>A0A292PHD3</accession>
<keyword evidence="2" id="KW-1185">Reference proteome</keyword>
<protein>
    <recommendedName>
        <fullName evidence="3">DNA-directed DNA polymerase</fullName>
    </recommendedName>
</protein>
<evidence type="ECO:0000313" key="1">
    <source>
        <dbReference type="EMBL" id="CUS06682.1"/>
    </source>
</evidence>
<dbReference type="InterPro" id="IPR043502">
    <property type="entry name" value="DNA/RNA_pol_sf"/>
</dbReference>
<evidence type="ECO:0000313" key="2">
    <source>
        <dbReference type="Proteomes" id="UP001412239"/>
    </source>
</evidence>
<evidence type="ECO:0008006" key="3">
    <source>
        <dbReference type="Google" id="ProtNLM"/>
    </source>
</evidence>
<sequence>MLHDWKLVSDRNVDILKKSFVSISKAFARYGNRSIYIRDTILLSSATASSLALVAKGHKMQKLALEHEYVTNMKLLYDQDFDRFKAYAMQDSLITLIHALFMNGYNGHQPNGEFLLGHAQSSHTPKGINSIGFAAENENLYIASFRGGRNECFLYGIDRDTKWFDYDLASCYATIMSGNGDPVYEESMDDERIEDMEIPLSSYIPFRRDGDELSYQPYLSTIRELQIQRAQYKASDGKGSARERVYKDLGNMIYGKSVCGISNKRNFDSRTGFMKSMIGGSLSNPILGTWITGLVRALIAELLHMIDILGGKVSACTTDGFTCDIPELEEKILEYYEENGIDDSFLLDYRRSRNMLTNGKDPNALEIKTKTLGLIQWSTRGQLSVNHSDPSLENDEIPISAMTGFQKYHFPHEKIVDRVTKAMATNNKIYFLQKRLSGARDLEQVSFMSSLRRFRTVFDSKRQIVESDGMMLQTKPWETKESALLTRSLMRHYNSPVYSDKLSKMVVYATSYSSKEELLKVFVRLMLEYLKWNPSLDEKSKLADFMIVHGTGTRFASSMYACHYIDSSILNPGEIMRPNEHLFSHTIESRKLAEKVIGRLPEVFEKFHGRLQKDLIC</sequence>
<dbReference type="EMBL" id="LN891804">
    <property type="protein sequence ID" value="CUS06682.1"/>
    <property type="molecule type" value="Genomic_DNA"/>
</dbReference>
<reference evidence="1" key="1">
    <citation type="submission" date="2015-10" db="EMBL/GenBank/DDBJ databases">
        <authorList>
            <person name="Regsiter A."/>
            <person name="william w."/>
        </authorList>
    </citation>
    <scope>NUCLEOTIDE SEQUENCE</scope>
    <source>
        <strain evidence="1">Montdore</strain>
    </source>
</reference>
<dbReference type="Proteomes" id="UP001412239">
    <property type="component" value="Unassembled WGS sequence"/>
</dbReference>